<gene>
    <name evidence="2" type="ORF">S12H4_57080</name>
</gene>
<dbReference type="AlphaFoldDB" id="X1UU90"/>
<name>X1UU90_9ZZZZ</name>
<keyword evidence="1" id="KW-0175">Coiled coil</keyword>
<organism evidence="2">
    <name type="scientific">marine sediment metagenome</name>
    <dbReference type="NCBI Taxonomy" id="412755"/>
    <lineage>
        <taxon>unclassified sequences</taxon>
        <taxon>metagenomes</taxon>
        <taxon>ecological metagenomes</taxon>
    </lineage>
</organism>
<feature type="non-terminal residue" evidence="2">
    <location>
        <position position="1"/>
    </location>
</feature>
<protein>
    <submittedName>
        <fullName evidence="2">Uncharacterized protein</fullName>
    </submittedName>
</protein>
<evidence type="ECO:0000313" key="2">
    <source>
        <dbReference type="EMBL" id="GAJ21019.1"/>
    </source>
</evidence>
<reference evidence="2" key="1">
    <citation type="journal article" date="2014" name="Front. Microbiol.">
        <title>High frequency of phylogenetically diverse reductive dehalogenase-homologous genes in deep subseafloor sedimentary metagenomes.</title>
        <authorList>
            <person name="Kawai M."/>
            <person name="Futagami T."/>
            <person name="Toyoda A."/>
            <person name="Takaki Y."/>
            <person name="Nishi S."/>
            <person name="Hori S."/>
            <person name="Arai W."/>
            <person name="Tsubouchi T."/>
            <person name="Morono Y."/>
            <person name="Uchiyama I."/>
            <person name="Ito T."/>
            <person name="Fujiyama A."/>
            <person name="Inagaki F."/>
            <person name="Takami H."/>
        </authorList>
    </citation>
    <scope>NUCLEOTIDE SEQUENCE</scope>
    <source>
        <strain evidence="2">Expedition CK06-06</strain>
    </source>
</reference>
<feature type="coiled-coil region" evidence="1">
    <location>
        <begin position="35"/>
        <end position="62"/>
    </location>
</feature>
<sequence>YNELVDEFNSKYASRPVSTESKVHEAKIEAQLAMVDEKEDRYNQLQGLIDVLEAKMHNITAEMDGLVK</sequence>
<dbReference type="EMBL" id="BARW01036849">
    <property type="protein sequence ID" value="GAJ21019.1"/>
    <property type="molecule type" value="Genomic_DNA"/>
</dbReference>
<evidence type="ECO:0000256" key="1">
    <source>
        <dbReference type="SAM" id="Coils"/>
    </source>
</evidence>
<accession>X1UU90</accession>
<comment type="caution">
    <text evidence="2">The sequence shown here is derived from an EMBL/GenBank/DDBJ whole genome shotgun (WGS) entry which is preliminary data.</text>
</comment>
<proteinExistence type="predicted"/>